<dbReference type="PANTHER" id="PTHR30579">
    <property type="entry name" value="TRANSCRIPTIONAL REGULATOR"/>
    <property type="match status" value="1"/>
</dbReference>
<dbReference type="Gene3D" id="3.40.190.10">
    <property type="entry name" value="Periplasmic binding protein-like II"/>
    <property type="match status" value="2"/>
</dbReference>
<evidence type="ECO:0000256" key="4">
    <source>
        <dbReference type="ARBA" id="ARBA00023163"/>
    </source>
</evidence>
<keyword evidence="4" id="KW-0804">Transcription</keyword>
<comment type="similarity">
    <text evidence="1">Belongs to the LysR transcriptional regulatory family.</text>
</comment>
<dbReference type="Proteomes" id="UP000295293">
    <property type="component" value="Unassembled WGS sequence"/>
</dbReference>
<evidence type="ECO:0000313" key="6">
    <source>
        <dbReference type="EMBL" id="TDR46585.1"/>
    </source>
</evidence>
<dbReference type="Pfam" id="PF03466">
    <property type="entry name" value="LysR_substrate"/>
    <property type="match status" value="1"/>
</dbReference>
<dbReference type="InterPro" id="IPR050176">
    <property type="entry name" value="LTTR"/>
</dbReference>
<organism evidence="6 7">
    <name type="scientific">Tahibacter aquaticus</name>
    <dbReference type="NCBI Taxonomy" id="520092"/>
    <lineage>
        <taxon>Bacteria</taxon>
        <taxon>Pseudomonadati</taxon>
        <taxon>Pseudomonadota</taxon>
        <taxon>Gammaproteobacteria</taxon>
        <taxon>Lysobacterales</taxon>
        <taxon>Rhodanobacteraceae</taxon>
        <taxon>Tahibacter</taxon>
    </lineage>
</organism>
<dbReference type="PROSITE" id="PS50931">
    <property type="entry name" value="HTH_LYSR"/>
    <property type="match status" value="1"/>
</dbReference>
<dbReference type="EMBL" id="SNZH01000003">
    <property type="protein sequence ID" value="TDR46585.1"/>
    <property type="molecule type" value="Genomic_DNA"/>
</dbReference>
<dbReference type="GO" id="GO:0003677">
    <property type="term" value="F:DNA binding"/>
    <property type="evidence" value="ECO:0007669"/>
    <property type="project" value="UniProtKB-KW"/>
</dbReference>
<dbReference type="InterPro" id="IPR036388">
    <property type="entry name" value="WH-like_DNA-bd_sf"/>
</dbReference>
<dbReference type="RefSeq" id="WP_133817723.1">
    <property type="nucleotide sequence ID" value="NZ_SNZH01000003.1"/>
</dbReference>
<accession>A0A4R6Z4I9</accession>
<dbReference type="GO" id="GO:0003700">
    <property type="term" value="F:DNA-binding transcription factor activity"/>
    <property type="evidence" value="ECO:0007669"/>
    <property type="project" value="InterPro"/>
</dbReference>
<evidence type="ECO:0000259" key="5">
    <source>
        <dbReference type="PROSITE" id="PS50931"/>
    </source>
</evidence>
<keyword evidence="2" id="KW-0805">Transcription regulation</keyword>
<gene>
    <name evidence="6" type="ORF">DFR29_103119</name>
</gene>
<sequence>MILDLAALQTLVAAIDLNGFGKAAEHLHRTPGAVSQQLKALEEKVGAPLFRKVGRQQVPTDAGEVLLAFARRLLQLNDEAALALRGLHLDGEVRFGMPQDFADSGLPQTLATFARAHAAVRIDISVDRSATLQTQLARGALDLVLAFGESADPTPPLARLPVRWFAHPEFTLQRGQPVPLLLLGNPCAFRQAAIDALDKARRPWRIALSSGSVSAIWAAAAAGLGVTARADVHIPDGLTCVDKAFKLPRLGNIALQLSQNRSRTNAAADHLRELVQEAVRSRLG</sequence>
<protein>
    <submittedName>
        <fullName evidence="6">DNA-binding transcriptional LysR family regulator</fullName>
    </submittedName>
</protein>
<evidence type="ECO:0000256" key="2">
    <source>
        <dbReference type="ARBA" id="ARBA00023015"/>
    </source>
</evidence>
<name>A0A4R6Z4I9_9GAMM</name>
<proteinExistence type="inferred from homology"/>
<comment type="caution">
    <text evidence="6">The sequence shown here is derived from an EMBL/GenBank/DDBJ whole genome shotgun (WGS) entry which is preliminary data.</text>
</comment>
<keyword evidence="3 6" id="KW-0238">DNA-binding</keyword>
<evidence type="ECO:0000313" key="7">
    <source>
        <dbReference type="Proteomes" id="UP000295293"/>
    </source>
</evidence>
<dbReference type="InterPro" id="IPR000847">
    <property type="entry name" value="LysR_HTH_N"/>
</dbReference>
<evidence type="ECO:0000256" key="1">
    <source>
        <dbReference type="ARBA" id="ARBA00009437"/>
    </source>
</evidence>
<dbReference type="SUPFAM" id="SSF46785">
    <property type="entry name" value="Winged helix' DNA-binding domain"/>
    <property type="match status" value="1"/>
</dbReference>
<dbReference type="Pfam" id="PF00126">
    <property type="entry name" value="HTH_1"/>
    <property type="match status" value="1"/>
</dbReference>
<dbReference type="SUPFAM" id="SSF53850">
    <property type="entry name" value="Periplasmic binding protein-like II"/>
    <property type="match status" value="1"/>
</dbReference>
<feature type="domain" description="HTH lysR-type" evidence="5">
    <location>
        <begin position="3"/>
        <end position="60"/>
    </location>
</feature>
<keyword evidence="7" id="KW-1185">Reference proteome</keyword>
<dbReference type="Gene3D" id="1.10.10.10">
    <property type="entry name" value="Winged helix-like DNA-binding domain superfamily/Winged helix DNA-binding domain"/>
    <property type="match status" value="1"/>
</dbReference>
<dbReference type="PANTHER" id="PTHR30579:SF7">
    <property type="entry name" value="HTH-TYPE TRANSCRIPTIONAL REGULATOR LRHA-RELATED"/>
    <property type="match status" value="1"/>
</dbReference>
<evidence type="ECO:0000256" key="3">
    <source>
        <dbReference type="ARBA" id="ARBA00023125"/>
    </source>
</evidence>
<dbReference type="OrthoDB" id="5723059at2"/>
<reference evidence="6 7" key="1">
    <citation type="submission" date="2019-03" db="EMBL/GenBank/DDBJ databases">
        <title>Genomic Encyclopedia of Type Strains, Phase IV (KMG-IV): sequencing the most valuable type-strain genomes for metagenomic binning, comparative biology and taxonomic classification.</title>
        <authorList>
            <person name="Goeker M."/>
        </authorList>
    </citation>
    <scope>NUCLEOTIDE SEQUENCE [LARGE SCALE GENOMIC DNA]</scope>
    <source>
        <strain evidence="6 7">DSM 21667</strain>
    </source>
</reference>
<dbReference type="InterPro" id="IPR036390">
    <property type="entry name" value="WH_DNA-bd_sf"/>
</dbReference>
<dbReference type="AlphaFoldDB" id="A0A4R6Z4I9"/>
<dbReference type="InterPro" id="IPR005119">
    <property type="entry name" value="LysR_subst-bd"/>
</dbReference>